<keyword evidence="3" id="KW-0509">mRNA transport</keyword>
<name>A0A913Z777_PATMI</name>
<dbReference type="GO" id="GO:0017056">
    <property type="term" value="F:structural constituent of nuclear pore"/>
    <property type="evidence" value="ECO:0007669"/>
    <property type="project" value="InterPro"/>
</dbReference>
<dbReference type="Pfam" id="PF21093">
    <property type="entry name" value="Nup188_N-subdom_III"/>
    <property type="match status" value="1"/>
</dbReference>
<dbReference type="Pfam" id="PF10487">
    <property type="entry name" value="Nup188_N"/>
    <property type="match status" value="1"/>
</dbReference>
<dbReference type="EnsemblMetazoa" id="XM_038190928.1">
    <property type="protein sequence ID" value="XP_038046856.1"/>
    <property type="gene ID" value="LOC119721055"/>
</dbReference>
<evidence type="ECO:0000256" key="3">
    <source>
        <dbReference type="ARBA" id="ARBA00022816"/>
    </source>
</evidence>
<comment type="subcellular location">
    <subcellularLocation>
        <location evidence="1">Nucleus</location>
        <location evidence="1">Nuclear pore complex</location>
    </subcellularLocation>
</comment>
<dbReference type="InterPro" id="IPR048883">
    <property type="entry name" value="Nup188_N-subdom_III"/>
</dbReference>
<evidence type="ECO:0000256" key="4">
    <source>
        <dbReference type="ARBA" id="ARBA00022927"/>
    </source>
</evidence>
<dbReference type="CTD" id="23511"/>
<evidence type="ECO:0000256" key="8">
    <source>
        <dbReference type="ARBA" id="ARBA00038387"/>
    </source>
</evidence>
<keyword evidence="5" id="KW-0811">Translocation</keyword>
<dbReference type="Gene3D" id="1.25.10.70">
    <property type="match status" value="1"/>
</dbReference>
<sequence>MVQHTSNKMAPSTTRTLRCNHELLQIISGRSAVKAPSLIAEELSTHESLFLHGLQYYKQQSKEAETKLKDDKNVSKLELQFLQQLGQFLDLDAVQCKDLFEAYILNAFRGTGAQLQSILKDERSVQALLQKVWEYYFTERMMLLHCIKHLLSFLRDSDHPFQEQYLECVLNLEKSKVYDKLLLQYETSFNAPVPTRQKRGPLMSERHSIRWCLQALTEQCELLEIILLYVRGQEDPSENLLNLAQLFQKQAFGTRQPYRHLLDAEESAHHLTARISFLCSMLLVESMNLDPLIGLPASDKPSSHRLASNEKLVGELSSIIQNLGSQPSHGPVLIAWLVLHGTLWPEADMTGVRRLGQQAVQLQVFCYISSQLRTLSTEKKSVISLMCHVIVYTLLTLVLTLFREDTLGTRDDLIHLACQLLKQPQLCQEFWDNDIEGGIFSLLHSSTNSFPLDFNPLLQLLTPLTSEGSKQVFAFLEHLPTFTEPLDNNRSVDLQSTNQKGVWKLMQDKILLPEGDHCQGFIIPAGSLGSQLQRNRVDLIRWSFDFSGWWLFHSLIDWLLVRIRQGSIPSGVQVSQSEAIIDLVTHTLEADWSLSSKLQPITDCLYQLLSSLTSLTNPPLGLLSVCLKCIGVLAKHQPRQVWQSIQKSGFLPHTGNVYSNAAEAISGEGIYPAEYGKLLVSQEQPTGEYPVTLEFLRLLKILLEGLCTSDVDIATHQDLLACVVFVQREIFSAFHNWRYAPFDDREEVGKCSLDIFHIVLHVLPTIGQTKAAPFVADASKTIASIRETCVHGFLYTPAGEALLYIIASGIDILEQRIIDQGSTFECAAERLSQLIKLSLSILNRLLLLKPPGQPPCPLVQTLTSHTTGLPHQPHLIGLIAGYIYHRHDPRLPTLATLLLKRVAMVAPMSIFGCLGSQAAAIRDIYLSRLQAHSEDERLKVGILELLTVAVETQPGLSELFLNLEKVKPEPGEQSEAETSTLPSSTKQVEIGKISCLHAVLDTIEEVKQGTTHCPPDLHCAALGFLQALWLDCRETALSVLRIRPKFWDDVAAPLFKHLPVPEGGSQSISSQIKIRAYAFKILALECYYVSRENLQKDLKTVLKKLKQDDRYTYWSKCIHTLLESAAGQQTDCEEYLIRQHELLVLIQAWRTFLLVSASPHGKAMELSDSKIQSVILSDIAASIHCQSHQFDSVLNQKACSLLSSLYMSLLTHWTNIQVSQWKHMDSLVAVLERIMDSDSPGLSNAVTSITTALTTLLKQRTSKQALHVETIESLLPIICLALQYSSHFYLKLPSTTKQSLPSVGGYAQGSDRGAGLDYGRGTVQGSVTASGLSSTITALKDVSGRPAGTRSMNGLEQIQQDITGSLPVSKYSMPTIAAYLLDELLVGEKLRVSVWLPLLRQHGVLNLLLTTLQSCMQVQQGLHYTEAVLLLLLDLASIPQAAESMQTSGLIQQICLPLLQLHQQNGEAMLTGNNMAKSKKTDTLTWLSIYRHSISVVTVMLGTLQHSFLPDALDFFGVHRERMMQCLDAVRYNQSQACLMEAETTSAFIYQLSHFAKELGSRMRTGEVQGLLLCVTSLCHCCVALLIRPKLLQYLTEKSTKHTNMNKQERMVLTMNGTPIRLRQQTSTTDLAENKYSLEVQHIQARLLVILGHGLAALRHFSPDLLTILLNPSVDILEYQMLLGLGFSTPTLETDIEPSFGLLISCINMCVQLLSKLDCSKTSLSPDETAPTILPVSGSSMPAQQRYMDRPMIMFILETSVELLMVQGLRCLKDPTLPVRDRQIVKRELGTELATFLQSLQRYFRRGGGPSSPSSASPSTSSTSLLRTPSTSILSKSSSHTLFSQAPEQAFFRVVQHFMQQILR</sequence>
<evidence type="ECO:0000256" key="7">
    <source>
        <dbReference type="ARBA" id="ARBA00023242"/>
    </source>
</evidence>
<proteinExistence type="inferred from homology"/>
<dbReference type="OMA" id="PMAEMNF"/>
<evidence type="ECO:0000313" key="13">
    <source>
        <dbReference type="EnsemblMetazoa" id="XP_038046856.1"/>
    </source>
</evidence>
<dbReference type="OrthoDB" id="102511at2759"/>
<evidence type="ECO:0000256" key="10">
    <source>
        <dbReference type="SAM" id="MobiDB-lite"/>
    </source>
</evidence>
<feature type="compositionally biased region" description="Low complexity" evidence="10">
    <location>
        <begin position="1811"/>
        <end position="1830"/>
    </location>
</feature>
<dbReference type="InterPro" id="IPR044840">
    <property type="entry name" value="Nup188"/>
</dbReference>
<reference evidence="13" key="1">
    <citation type="submission" date="2022-11" db="UniProtKB">
        <authorList>
            <consortium name="EnsemblMetazoa"/>
        </authorList>
    </citation>
    <scope>IDENTIFICATION</scope>
</reference>
<evidence type="ECO:0000259" key="11">
    <source>
        <dbReference type="Pfam" id="PF10487"/>
    </source>
</evidence>
<evidence type="ECO:0000313" key="14">
    <source>
        <dbReference type="Proteomes" id="UP000887568"/>
    </source>
</evidence>
<protein>
    <recommendedName>
        <fullName evidence="9">Nucleoporin NUP188</fullName>
    </recommendedName>
</protein>
<keyword evidence="7" id="KW-0539">Nucleus</keyword>
<dbReference type="InterPro" id="IPR016024">
    <property type="entry name" value="ARM-type_fold"/>
</dbReference>
<comment type="similarity">
    <text evidence="8">Belongs to the Nup188 family.</text>
</comment>
<evidence type="ECO:0000256" key="9">
    <source>
        <dbReference type="ARBA" id="ARBA00040174"/>
    </source>
</evidence>
<keyword evidence="2" id="KW-0813">Transport</keyword>
<dbReference type="GO" id="GO:0051028">
    <property type="term" value="P:mRNA transport"/>
    <property type="evidence" value="ECO:0007669"/>
    <property type="project" value="UniProtKB-KW"/>
</dbReference>
<dbReference type="PANTHER" id="PTHR31431:SF1">
    <property type="entry name" value="NUCLEOPORIN NUP188"/>
    <property type="match status" value="1"/>
</dbReference>
<dbReference type="PANTHER" id="PTHR31431">
    <property type="entry name" value="NUCLEOPORIN NUP188 HOMOLOG"/>
    <property type="match status" value="1"/>
</dbReference>
<feature type="region of interest" description="Disordered" evidence="10">
    <location>
        <begin position="1806"/>
        <end position="1830"/>
    </location>
</feature>
<evidence type="ECO:0000256" key="2">
    <source>
        <dbReference type="ARBA" id="ARBA00022448"/>
    </source>
</evidence>
<feature type="domain" description="Nucleoporin Nup188 N-terminal subdomain III" evidence="12">
    <location>
        <begin position="539"/>
        <end position="963"/>
    </location>
</feature>
<evidence type="ECO:0000256" key="6">
    <source>
        <dbReference type="ARBA" id="ARBA00023132"/>
    </source>
</evidence>
<dbReference type="GO" id="GO:0006405">
    <property type="term" value="P:RNA export from nucleus"/>
    <property type="evidence" value="ECO:0007669"/>
    <property type="project" value="TreeGrafter"/>
</dbReference>
<evidence type="ECO:0000259" key="12">
    <source>
        <dbReference type="Pfam" id="PF21093"/>
    </source>
</evidence>
<dbReference type="GO" id="GO:0006606">
    <property type="term" value="P:protein import into nucleus"/>
    <property type="evidence" value="ECO:0007669"/>
    <property type="project" value="TreeGrafter"/>
</dbReference>
<keyword evidence="14" id="KW-1185">Reference proteome</keyword>
<dbReference type="Proteomes" id="UP000887568">
    <property type="component" value="Unplaced"/>
</dbReference>
<dbReference type="GeneID" id="119721055"/>
<accession>A0A913Z777</accession>
<evidence type="ECO:0000256" key="5">
    <source>
        <dbReference type="ARBA" id="ARBA00023010"/>
    </source>
</evidence>
<dbReference type="InterPro" id="IPR018864">
    <property type="entry name" value="Nucleoporin_Nup188_N"/>
</dbReference>
<keyword evidence="6" id="KW-0906">Nuclear pore complex</keyword>
<dbReference type="GO" id="GO:0044611">
    <property type="term" value="C:nuclear pore inner ring"/>
    <property type="evidence" value="ECO:0007669"/>
    <property type="project" value="TreeGrafter"/>
</dbReference>
<organism evidence="13 14">
    <name type="scientific">Patiria miniata</name>
    <name type="common">Bat star</name>
    <name type="synonym">Asterina miniata</name>
    <dbReference type="NCBI Taxonomy" id="46514"/>
    <lineage>
        <taxon>Eukaryota</taxon>
        <taxon>Metazoa</taxon>
        <taxon>Echinodermata</taxon>
        <taxon>Eleutherozoa</taxon>
        <taxon>Asterozoa</taxon>
        <taxon>Asteroidea</taxon>
        <taxon>Valvatacea</taxon>
        <taxon>Valvatida</taxon>
        <taxon>Asterinidae</taxon>
        <taxon>Patiria</taxon>
    </lineage>
</organism>
<dbReference type="RefSeq" id="XP_038046856.1">
    <property type="nucleotide sequence ID" value="XM_038190928.1"/>
</dbReference>
<evidence type="ECO:0000256" key="1">
    <source>
        <dbReference type="ARBA" id="ARBA00004567"/>
    </source>
</evidence>
<dbReference type="SUPFAM" id="SSF48371">
    <property type="entry name" value="ARM repeat"/>
    <property type="match status" value="1"/>
</dbReference>
<feature type="domain" description="Nucleoporin Nup188 N-terminal" evidence="11">
    <location>
        <begin position="39"/>
        <end position="489"/>
    </location>
</feature>
<keyword evidence="4" id="KW-0653">Protein transport</keyword>